<dbReference type="STRING" id="61424.A0A2T9XZG0"/>
<dbReference type="PRINTS" id="PR00469">
    <property type="entry name" value="PNDRDTASEII"/>
</dbReference>
<reference evidence="7 8" key="1">
    <citation type="journal article" date="2018" name="MBio">
        <title>Comparative Genomics Reveals the Core Gene Toolbox for the Fungus-Insect Symbiosis.</title>
        <authorList>
            <person name="Wang Y."/>
            <person name="Stata M."/>
            <person name="Wang W."/>
            <person name="Stajich J.E."/>
            <person name="White M.M."/>
            <person name="Moncalvo J.M."/>
        </authorList>
    </citation>
    <scope>NUCLEOTIDE SEQUENCE [LARGE SCALE GENOMIC DNA]</scope>
    <source>
        <strain evidence="7 8">AUS-77-4</strain>
    </source>
</reference>
<dbReference type="PANTHER" id="PTHR43735:SF3">
    <property type="entry name" value="FERROPTOSIS SUPPRESSOR PROTEIN 1"/>
    <property type="match status" value="1"/>
</dbReference>
<dbReference type="GO" id="GO:0005737">
    <property type="term" value="C:cytoplasm"/>
    <property type="evidence" value="ECO:0007669"/>
    <property type="project" value="TreeGrafter"/>
</dbReference>
<evidence type="ECO:0000256" key="4">
    <source>
        <dbReference type="ARBA" id="ARBA00023002"/>
    </source>
</evidence>
<dbReference type="SUPFAM" id="SSF51905">
    <property type="entry name" value="FAD/NAD(P)-binding domain"/>
    <property type="match status" value="1"/>
</dbReference>
<keyword evidence="3" id="KW-0274">FAD</keyword>
<evidence type="ECO:0000259" key="6">
    <source>
        <dbReference type="Pfam" id="PF07992"/>
    </source>
</evidence>
<dbReference type="AlphaFoldDB" id="A0A2T9XZG0"/>
<feature type="region of interest" description="Disordered" evidence="5">
    <location>
        <begin position="1"/>
        <end position="76"/>
    </location>
</feature>
<evidence type="ECO:0000256" key="5">
    <source>
        <dbReference type="SAM" id="MobiDB-lite"/>
    </source>
</evidence>
<feature type="domain" description="FAD/NAD(P)-binding" evidence="6">
    <location>
        <begin position="102"/>
        <end position="398"/>
    </location>
</feature>
<comment type="similarity">
    <text evidence="1">Belongs to the FAD-dependent oxidoreductase family.</text>
</comment>
<evidence type="ECO:0000313" key="8">
    <source>
        <dbReference type="Proteomes" id="UP000245699"/>
    </source>
</evidence>
<keyword evidence="2" id="KW-0285">Flavoprotein</keyword>
<sequence>MKYDDQCAPPPKITGKDTTLSSSARTISSVRTTNTESGKKSHKSRFVNIFGKSKSSKRDKHEDGLSARSLYSPGKSESAYSGSVFSENVSIVSSVTASNALRVLIVGGSVSGIYLTKYLERKCGSGVKITILEQNENILLKFGAFAAAMDPTLAPHLIIGNKNMFKYSHNEVIKSTATSITPEYVETQDGKTIYYDVLVIASGSRYSSPCEIVGKGSVETKENLKTYFKYLQTSKSLVIIGGGASGIELALRVVKENLLNKITLIHDESMILNEEYPESYRNKIQKKLENEGIELILNDKAKIESGKNYGYPIKGRWLETESGKMVFSDMQVDCTGPVGNSEFVKSLNNDLMKVVDEERGFIRVNRYLQIIGQTKIFAIGDCNNICGIKTIDRAKSQAETVSETIHNWQVQFAEGKSYLEENPQVWTIDSNEAYMSIKNNELDEVRKASSTNHRLLNEAISKKAPPEITTRKADNIKQIYKVIGVEFKNRSAF</sequence>
<comment type="caution">
    <text evidence="7">The sequence shown here is derived from an EMBL/GenBank/DDBJ whole genome shotgun (WGS) entry which is preliminary data.</text>
</comment>
<accession>A0A2T9XZG0</accession>
<evidence type="ECO:0000256" key="3">
    <source>
        <dbReference type="ARBA" id="ARBA00022827"/>
    </source>
</evidence>
<organism evidence="7 8">
    <name type="scientific">Furculomyces boomerangus</name>
    <dbReference type="NCBI Taxonomy" id="61424"/>
    <lineage>
        <taxon>Eukaryota</taxon>
        <taxon>Fungi</taxon>
        <taxon>Fungi incertae sedis</taxon>
        <taxon>Zoopagomycota</taxon>
        <taxon>Kickxellomycotina</taxon>
        <taxon>Harpellomycetes</taxon>
        <taxon>Harpellales</taxon>
        <taxon>Harpellaceae</taxon>
        <taxon>Furculomyces</taxon>
    </lineage>
</organism>
<dbReference type="Gene3D" id="3.50.50.100">
    <property type="match status" value="2"/>
</dbReference>
<dbReference type="GO" id="GO:0050660">
    <property type="term" value="F:flavin adenine dinucleotide binding"/>
    <property type="evidence" value="ECO:0007669"/>
    <property type="project" value="TreeGrafter"/>
</dbReference>
<dbReference type="GO" id="GO:0004174">
    <property type="term" value="F:electron-transferring-flavoprotein dehydrogenase activity"/>
    <property type="evidence" value="ECO:0007669"/>
    <property type="project" value="TreeGrafter"/>
</dbReference>
<dbReference type="OrthoDB" id="202203at2759"/>
<dbReference type="InterPro" id="IPR036188">
    <property type="entry name" value="FAD/NAD-bd_sf"/>
</dbReference>
<evidence type="ECO:0000313" key="7">
    <source>
        <dbReference type="EMBL" id="PVU85453.1"/>
    </source>
</evidence>
<dbReference type="PANTHER" id="PTHR43735">
    <property type="entry name" value="APOPTOSIS-INDUCING FACTOR 1"/>
    <property type="match status" value="1"/>
</dbReference>
<feature type="compositionally biased region" description="Polar residues" evidence="5">
    <location>
        <begin position="16"/>
        <end position="36"/>
    </location>
</feature>
<evidence type="ECO:0000256" key="2">
    <source>
        <dbReference type="ARBA" id="ARBA00022630"/>
    </source>
</evidence>
<dbReference type="InterPro" id="IPR023753">
    <property type="entry name" value="FAD/NAD-binding_dom"/>
</dbReference>
<dbReference type="EMBL" id="MBFT01001082">
    <property type="protein sequence ID" value="PVU85453.1"/>
    <property type="molecule type" value="Genomic_DNA"/>
</dbReference>
<dbReference type="Proteomes" id="UP000245699">
    <property type="component" value="Unassembled WGS sequence"/>
</dbReference>
<dbReference type="Pfam" id="PF07992">
    <property type="entry name" value="Pyr_redox_2"/>
    <property type="match status" value="1"/>
</dbReference>
<name>A0A2T9XZG0_9FUNG</name>
<keyword evidence="8" id="KW-1185">Reference proteome</keyword>
<protein>
    <recommendedName>
        <fullName evidence="6">FAD/NAD(P)-binding domain-containing protein</fullName>
    </recommendedName>
</protein>
<keyword evidence="4" id="KW-0560">Oxidoreductase</keyword>
<proteinExistence type="inferred from homology"/>
<gene>
    <name evidence="7" type="ORF">BB559_007018</name>
</gene>
<evidence type="ECO:0000256" key="1">
    <source>
        <dbReference type="ARBA" id="ARBA00006442"/>
    </source>
</evidence>